<dbReference type="Gene3D" id="3.40.50.720">
    <property type="entry name" value="NAD(P)-binding Rossmann-like Domain"/>
    <property type="match status" value="2"/>
</dbReference>
<dbReference type="Proteomes" id="UP001265301">
    <property type="component" value="Unassembled WGS sequence"/>
</dbReference>
<dbReference type="PROSITE" id="PS00670">
    <property type="entry name" value="D_2_HYDROXYACID_DH_2"/>
    <property type="match status" value="1"/>
</dbReference>
<evidence type="ECO:0000313" key="8">
    <source>
        <dbReference type="Proteomes" id="UP001265301"/>
    </source>
</evidence>
<name>A0ABU3FPR7_9ENTE</name>
<evidence type="ECO:0000256" key="4">
    <source>
        <dbReference type="RuleBase" id="RU003719"/>
    </source>
</evidence>
<reference evidence="7 8" key="1">
    <citation type="submission" date="2023-03" db="EMBL/GenBank/DDBJ databases">
        <authorList>
            <person name="Shen W."/>
            <person name="Cai J."/>
        </authorList>
    </citation>
    <scope>NUCLEOTIDE SEQUENCE [LARGE SCALE GENOMIC DNA]</scope>
    <source>
        <strain evidence="7 8">B101</strain>
    </source>
</reference>
<dbReference type="SUPFAM" id="SSF52283">
    <property type="entry name" value="Formate/glycerate dehydrogenase catalytic domain-like"/>
    <property type="match status" value="1"/>
</dbReference>
<dbReference type="InterPro" id="IPR006139">
    <property type="entry name" value="D-isomer_2_OHA_DH_cat_dom"/>
</dbReference>
<protein>
    <submittedName>
        <fullName evidence="7">D-2-hydroxyacid dehydrogenase</fullName>
    </submittedName>
</protein>
<dbReference type="InterPro" id="IPR050418">
    <property type="entry name" value="D-iso_2-hydroxyacid_DH_PdxB"/>
</dbReference>
<dbReference type="CDD" id="cd12162">
    <property type="entry name" value="2-Hacid_dh_4"/>
    <property type="match status" value="1"/>
</dbReference>
<evidence type="ECO:0000259" key="5">
    <source>
        <dbReference type="Pfam" id="PF00389"/>
    </source>
</evidence>
<dbReference type="Pfam" id="PF02826">
    <property type="entry name" value="2-Hacid_dh_C"/>
    <property type="match status" value="1"/>
</dbReference>
<evidence type="ECO:0000313" key="7">
    <source>
        <dbReference type="EMBL" id="MDT2827969.1"/>
    </source>
</evidence>
<dbReference type="EMBL" id="JARQBN010000008">
    <property type="protein sequence ID" value="MDT2827969.1"/>
    <property type="molecule type" value="Genomic_DNA"/>
</dbReference>
<keyword evidence="3" id="KW-0520">NAD</keyword>
<evidence type="ECO:0000256" key="3">
    <source>
        <dbReference type="ARBA" id="ARBA00023027"/>
    </source>
</evidence>
<evidence type="ECO:0000256" key="2">
    <source>
        <dbReference type="ARBA" id="ARBA00023002"/>
    </source>
</evidence>
<dbReference type="InterPro" id="IPR006140">
    <property type="entry name" value="D-isomer_DH_NAD-bd"/>
</dbReference>
<dbReference type="InterPro" id="IPR036291">
    <property type="entry name" value="NAD(P)-bd_dom_sf"/>
</dbReference>
<dbReference type="PANTHER" id="PTHR43761">
    <property type="entry name" value="D-ISOMER SPECIFIC 2-HYDROXYACID DEHYDROGENASE FAMILY PROTEIN (AFU_ORTHOLOGUE AFUA_1G13630)"/>
    <property type="match status" value="1"/>
</dbReference>
<comment type="caution">
    <text evidence="7">The sequence shown here is derived from an EMBL/GenBank/DDBJ whole genome shotgun (WGS) entry which is preliminary data.</text>
</comment>
<dbReference type="PANTHER" id="PTHR43761:SF1">
    <property type="entry name" value="D-ISOMER SPECIFIC 2-HYDROXYACID DEHYDROGENASE CATALYTIC DOMAIN-CONTAINING PROTEIN-RELATED"/>
    <property type="match status" value="1"/>
</dbReference>
<keyword evidence="8" id="KW-1185">Reference proteome</keyword>
<feature type="domain" description="D-isomer specific 2-hydroxyacid dehydrogenase NAD-binding" evidence="6">
    <location>
        <begin position="110"/>
        <end position="288"/>
    </location>
</feature>
<gene>
    <name evidence="7" type="ORF">P7H59_05790</name>
</gene>
<feature type="domain" description="D-isomer specific 2-hydroxyacid dehydrogenase catalytic" evidence="5">
    <location>
        <begin position="21"/>
        <end position="319"/>
    </location>
</feature>
<dbReference type="RefSeq" id="WP_311818911.1">
    <property type="nucleotide sequence ID" value="NZ_JARQBN010000008.1"/>
</dbReference>
<comment type="similarity">
    <text evidence="1 4">Belongs to the D-isomer specific 2-hydroxyacid dehydrogenase family.</text>
</comment>
<evidence type="ECO:0000259" key="6">
    <source>
        <dbReference type="Pfam" id="PF02826"/>
    </source>
</evidence>
<organism evidence="7 8">
    <name type="scientific">Enterococcus viikkiensis</name>
    <dbReference type="NCBI Taxonomy" id="930854"/>
    <lineage>
        <taxon>Bacteria</taxon>
        <taxon>Bacillati</taxon>
        <taxon>Bacillota</taxon>
        <taxon>Bacilli</taxon>
        <taxon>Lactobacillales</taxon>
        <taxon>Enterococcaceae</taxon>
        <taxon>Enterococcus</taxon>
    </lineage>
</organism>
<dbReference type="PROSITE" id="PS00671">
    <property type="entry name" value="D_2_HYDROXYACID_DH_3"/>
    <property type="match status" value="1"/>
</dbReference>
<dbReference type="Pfam" id="PF00389">
    <property type="entry name" value="2-Hacid_dh"/>
    <property type="match status" value="1"/>
</dbReference>
<evidence type="ECO:0000256" key="1">
    <source>
        <dbReference type="ARBA" id="ARBA00005854"/>
    </source>
</evidence>
<sequence>MKIVVLDSFALNPGDLSWEGFEKFGEVRRYDRTSYTDKQEIIQRIGNADVILTNKTPIDEEVLRAVPQLKYIGVLATGYNVVDIAAASKRGIPVTNIPSYGTNAVAQFTFALLLEIVNRVGLHNESVHQGEWQRSKDFTYWHTPLMELSGKTIGLIGFGEIAQAVADIARAFKLKIIFWNHREKNSPDWVEQVSLKELYQEADIISLHVPQTEETTKMINQAAINQMKTGVILINTARGGLLDELAVANALNEEKIYALGADVVSKEPMTRDNPLLEAKNCFLTPHIAWAPIETRERLMEIALDNLSAFLAGEGKNIVNKTMTN</sequence>
<keyword evidence="2 4" id="KW-0560">Oxidoreductase</keyword>
<dbReference type="SUPFAM" id="SSF51735">
    <property type="entry name" value="NAD(P)-binding Rossmann-fold domains"/>
    <property type="match status" value="1"/>
</dbReference>
<accession>A0ABU3FPR7</accession>
<dbReference type="InterPro" id="IPR029753">
    <property type="entry name" value="D-isomer_DH_CS"/>
</dbReference>
<proteinExistence type="inferred from homology"/>